<sequence>SKLKIEIDTFDASSRNNDISNRPEVIVLSDTDDEPVLESASSSFIRNYEDLQISSSSESEYNSDNNLNDYVSTDNLKDNDIFENDLKNDNNYEHQPIFAQFGHNLTVDQVEYYLEFQEYPKTSETGVASVPVKKIYCSCLGVKVCEFGSATLDIEHTSVNFEDQLYKNIFDANEFSVDTFTFNTYGQAYNTPCSYIDPITNIRCNGVSILKKYKQFIGCQKYQFGQKRHCYISISQRANMEYLEQLFQNYTYYSNEINRKNYTNKSVNECFTVFPNSSTMSHCHEYNYFKL</sequence>
<comment type="caution">
    <text evidence="1">The sequence shown here is derived from an EMBL/GenBank/DDBJ whole genome shotgun (WGS) entry which is preliminary data.</text>
</comment>
<feature type="non-terminal residue" evidence="1">
    <location>
        <position position="291"/>
    </location>
</feature>
<accession>A0ACA9R2H9</accession>
<evidence type="ECO:0000313" key="2">
    <source>
        <dbReference type="Proteomes" id="UP000789920"/>
    </source>
</evidence>
<dbReference type="EMBL" id="CAJVQC010041873">
    <property type="protein sequence ID" value="CAG8773999.1"/>
    <property type="molecule type" value="Genomic_DNA"/>
</dbReference>
<protein>
    <submittedName>
        <fullName evidence="1">4905_t:CDS:1</fullName>
    </submittedName>
</protein>
<feature type="non-terminal residue" evidence="1">
    <location>
        <position position="1"/>
    </location>
</feature>
<organism evidence="1 2">
    <name type="scientific">Racocetra persica</name>
    <dbReference type="NCBI Taxonomy" id="160502"/>
    <lineage>
        <taxon>Eukaryota</taxon>
        <taxon>Fungi</taxon>
        <taxon>Fungi incertae sedis</taxon>
        <taxon>Mucoromycota</taxon>
        <taxon>Glomeromycotina</taxon>
        <taxon>Glomeromycetes</taxon>
        <taxon>Diversisporales</taxon>
        <taxon>Gigasporaceae</taxon>
        <taxon>Racocetra</taxon>
    </lineage>
</organism>
<reference evidence="1" key="1">
    <citation type="submission" date="2021-06" db="EMBL/GenBank/DDBJ databases">
        <authorList>
            <person name="Kallberg Y."/>
            <person name="Tangrot J."/>
            <person name="Rosling A."/>
        </authorList>
    </citation>
    <scope>NUCLEOTIDE SEQUENCE</scope>
    <source>
        <strain evidence="1">MA461A</strain>
    </source>
</reference>
<dbReference type="Proteomes" id="UP000789920">
    <property type="component" value="Unassembled WGS sequence"/>
</dbReference>
<keyword evidence="2" id="KW-1185">Reference proteome</keyword>
<name>A0ACA9R2H9_9GLOM</name>
<evidence type="ECO:0000313" key="1">
    <source>
        <dbReference type="EMBL" id="CAG8773999.1"/>
    </source>
</evidence>
<proteinExistence type="predicted"/>
<gene>
    <name evidence="1" type="ORF">RPERSI_LOCUS16757</name>
</gene>